<evidence type="ECO:0000313" key="2">
    <source>
        <dbReference type="EMBL" id="GLS19021.1"/>
    </source>
</evidence>
<organism evidence="2 3">
    <name type="scientific">Labrys miyagiensis</name>
    <dbReference type="NCBI Taxonomy" id="346912"/>
    <lineage>
        <taxon>Bacteria</taxon>
        <taxon>Pseudomonadati</taxon>
        <taxon>Pseudomonadota</taxon>
        <taxon>Alphaproteobacteria</taxon>
        <taxon>Hyphomicrobiales</taxon>
        <taxon>Xanthobacteraceae</taxon>
        <taxon>Labrys</taxon>
    </lineage>
</organism>
<dbReference type="Gene3D" id="1.10.10.10">
    <property type="entry name" value="Winged helix-like DNA-binding domain superfamily/Winged helix DNA-binding domain"/>
    <property type="match status" value="1"/>
</dbReference>
<dbReference type="InterPro" id="IPR000847">
    <property type="entry name" value="LysR_HTH_N"/>
</dbReference>
<proteinExistence type="predicted"/>
<dbReference type="PANTHER" id="PTHR30432:SF1">
    <property type="entry name" value="DNA-BINDING TRANSCRIPTIONAL DUAL REGULATOR MODE"/>
    <property type="match status" value="1"/>
</dbReference>
<dbReference type="EMBL" id="BSPC01000017">
    <property type="protein sequence ID" value="GLS19021.1"/>
    <property type="molecule type" value="Genomic_DNA"/>
</dbReference>
<dbReference type="Pfam" id="PF00126">
    <property type="entry name" value="HTH_1"/>
    <property type="match status" value="1"/>
</dbReference>
<gene>
    <name evidence="2" type="ORF">GCM10007874_20380</name>
</gene>
<dbReference type="InterPro" id="IPR036390">
    <property type="entry name" value="WH_DNA-bd_sf"/>
</dbReference>
<dbReference type="RefSeq" id="WP_284311900.1">
    <property type="nucleotide sequence ID" value="NZ_BSPC01000017.1"/>
</dbReference>
<dbReference type="SUPFAM" id="SSF46785">
    <property type="entry name" value="Winged helix' DNA-binding domain"/>
    <property type="match status" value="1"/>
</dbReference>
<comment type="caution">
    <text evidence="2">The sequence shown here is derived from an EMBL/GenBank/DDBJ whole genome shotgun (WGS) entry which is preliminary data.</text>
</comment>
<dbReference type="PANTHER" id="PTHR30432">
    <property type="entry name" value="TRANSCRIPTIONAL REGULATOR MODE"/>
    <property type="match status" value="1"/>
</dbReference>
<keyword evidence="3" id="KW-1185">Reference proteome</keyword>
<protein>
    <recommendedName>
        <fullName evidence="1">HTH lysR-type domain-containing protein</fullName>
    </recommendedName>
</protein>
<evidence type="ECO:0000259" key="1">
    <source>
        <dbReference type="Pfam" id="PF00126"/>
    </source>
</evidence>
<feature type="domain" description="HTH lysR-type" evidence="1">
    <location>
        <begin position="24"/>
        <end position="85"/>
    </location>
</feature>
<sequence>MSGQPLVSLKLTFAEDARLGPGKMNLLEAVARTGSISAAGRQLGMSYRRAWVLLDSVNTMFAQPAIETSAGGVNGGGARLTAFGERLLAAYRSLEAETARLAEQAFRGVLPTTGEDARA</sequence>
<name>A0ABQ6CFI1_9HYPH</name>
<dbReference type="Proteomes" id="UP001156882">
    <property type="component" value="Unassembled WGS sequence"/>
</dbReference>
<dbReference type="InterPro" id="IPR051815">
    <property type="entry name" value="Molybdate_resp_trans_reg"/>
</dbReference>
<accession>A0ABQ6CFI1</accession>
<dbReference type="InterPro" id="IPR036388">
    <property type="entry name" value="WH-like_DNA-bd_sf"/>
</dbReference>
<reference evidence="3" key="1">
    <citation type="journal article" date="2019" name="Int. J. Syst. Evol. Microbiol.">
        <title>The Global Catalogue of Microorganisms (GCM) 10K type strain sequencing project: providing services to taxonomists for standard genome sequencing and annotation.</title>
        <authorList>
            <consortium name="The Broad Institute Genomics Platform"/>
            <consortium name="The Broad Institute Genome Sequencing Center for Infectious Disease"/>
            <person name="Wu L."/>
            <person name="Ma J."/>
        </authorList>
    </citation>
    <scope>NUCLEOTIDE SEQUENCE [LARGE SCALE GENOMIC DNA]</scope>
    <source>
        <strain evidence="3">NBRC 101365</strain>
    </source>
</reference>
<evidence type="ECO:0000313" key="3">
    <source>
        <dbReference type="Proteomes" id="UP001156882"/>
    </source>
</evidence>